<evidence type="ECO:0000313" key="5">
    <source>
        <dbReference type="EMBL" id="RGB73625.1"/>
    </source>
</evidence>
<gene>
    <name evidence="5" type="ORF">DWZ89_02225</name>
</gene>
<evidence type="ECO:0000256" key="1">
    <source>
        <dbReference type="ARBA" id="ARBA00004370"/>
    </source>
</evidence>
<evidence type="ECO:0000313" key="6">
    <source>
        <dbReference type="Proteomes" id="UP000261140"/>
    </source>
</evidence>
<dbReference type="RefSeq" id="WP_117504265.1">
    <property type="nucleotide sequence ID" value="NZ_QVEQ01000001.1"/>
</dbReference>
<keyword evidence="2" id="KW-0812">Transmembrane</keyword>
<evidence type="ECO:0000256" key="3">
    <source>
        <dbReference type="ARBA" id="ARBA00022989"/>
    </source>
</evidence>
<dbReference type="GO" id="GO:0016020">
    <property type="term" value="C:membrane"/>
    <property type="evidence" value="ECO:0007669"/>
    <property type="project" value="UniProtKB-SubCell"/>
</dbReference>
<keyword evidence="3" id="KW-1133">Transmembrane helix</keyword>
<protein>
    <submittedName>
        <fullName evidence="5">Phage holin</fullName>
    </submittedName>
</protein>
<sequence length="83" mass="8948">MGNFKISTATIVRTACLLLALANQVLSAMGKPIIPIESSTVEQLVTAGITTVTALVAWWNNNSFTKEAIQADNVMETLKKQAR</sequence>
<evidence type="ECO:0000256" key="2">
    <source>
        <dbReference type="ARBA" id="ARBA00022692"/>
    </source>
</evidence>
<dbReference type="NCBIfam" id="TIGR01592">
    <property type="entry name" value="holin_SPP1"/>
    <property type="match status" value="1"/>
</dbReference>
<comment type="caution">
    <text evidence="5">The sequence shown here is derived from an EMBL/GenBank/DDBJ whole genome shotgun (WGS) entry which is preliminary data.</text>
</comment>
<keyword evidence="4" id="KW-0472">Membrane</keyword>
<dbReference type="AlphaFoldDB" id="A0A3E2TEJ7"/>
<evidence type="ECO:0000256" key="4">
    <source>
        <dbReference type="ARBA" id="ARBA00023136"/>
    </source>
</evidence>
<dbReference type="Proteomes" id="UP000261140">
    <property type="component" value="Unassembled WGS sequence"/>
</dbReference>
<accession>A0A3E2TEJ7</accession>
<reference evidence="5 6" key="1">
    <citation type="submission" date="2018-08" db="EMBL/GenBank/DDBJ databases">
        <title>A genome reference for cultivated species of the human gut microbiota.</title>
        <authorList>
            <person name="Zou Y."/>
            <person name="Xue W."/>
            <person name="Luo G."/>
        </authorList>
    </citation>
    <scope>NUCLEOTIDE SEQUENCE [LARGE SCALE GENOMIC DNA]</scope>
    <source>
        <strain evidence="5 6">AF36-11AT</strain>
    </source>
</reference>
<dbReference type="InterPro" id="IPR006479">
    <property type="entry name" value="Holin"/>
</dbReference>
<comment type="subcellular location">
    <subcellularLocation>
        <location evidence="1">Membrane</location>
    </subcellularLocation>
</comment>
<dbReference type="EMBL" id="QVEQ01000001">
    <property type="protein sequence ID" value="RGB73625.1"/>
    <property type="molecule type" value="Genomic_DNA"/>
</dbReference>
<name>A0A3E2TEJ7_9FIRM</name>
<dbReference type="Pfam" id="PF04688">
    <property type="entry name" value="Holin_SPP1"/>
    <property type="match status" value="1"/>
</dbReference>
<proteinExistence type="predicted"/>
<organism evidence="5 6">
    <name type="scientific">Faecalibacterium prausnitzii</name>
    <dbReference type="NCBI Taxonomy" id="853"/>
    <lineage>
        <taxon>Bacteria</taxon>
        <taxon>Bacillati</taxon>
        <taxon>Bacillota</taxon>
        <taxon>Clostridia</taxon>
        <taxon>Eubacteriales</taxon>
        <taxon>Oscillospiraceae</taxon>
        <taxon>Faecalibacterium</taxon>
    </lineage>
</organism>